<dbReference type="STRING" id="48269.A0A183LZC5"/>
<dbReference type="GO" id="GO:0005886">
    <property type="term" value="C:plasma membrane"/>
    <property type="evidence" value="ECO:0007669"/>
    <property type="project" value="TreeGrafter"/>
</dbReference>
<evidence type="ECO:0000256" key="5">
    <source>
        <dbReference type="SAM" id="MobiDB-lite"/>
    </source>
</evidence>
<evidence type="ECO:0000256" key="4">
    <source>
        <dbReference type="ARBA" id="ARBA00023136"/>
    </source>
</evidence>
<dbReference type="PANTHER" id="PTHR46141">
    <property type="entry name" value="SODIUM LEAK CHANNEL NON-SELECTIVE PROTEIN"/>
    <property type="match status" value="1"/>
</dbReference>
<feature type="transmembrane region" description="Helical" evidence="6">
    <location>
        <begin position="313"/>
        <end position="334"/>
    </location>
</feature>
<organism evidence="7 8">
    <name type="scientific">Schistosoma margrebowiei</name>
    <dbReference type="NCBI Taxonomy" id="48269"/>
    <lineage>
        <taxon>Eukaryota</taxon>
        <taxon>Metazoa</taxon>
        <taxon>Spiralia</taxon>
        <taxon>Lophotrochozoa</taxon>
        <taxon>Platyhelminthes</taxon>
        <taxon>Trematoda</taxon>
        <taxon>Digenea</taxon>
        <taxon>Strigeidida</taxon>
        <taxon>Schistosomatoidea</taxon>
        <taxon>Schistosomatidae</taxon>
        <taxon>Schistosoma</taxon>
    </lineage>
</organism>
<dbReference type="GO" id="GO:0005261">
    <property type="term" value="F:monoatomic cation channel activity"/>
    <property type="evidence" value="ECO:0007669"/>
    <property type="project" value="InterPro"/>
</dbReference>
<dbReference type="InterPro" id="IPR005821">
    <property type="entry name" value="Ion_trans_dom"/>
</dbReference>
<dbReference type="GO" id="GO:0032230">
    <property type="term" value="P:positive regulation of synaptic transmission, GABAergic"/>
    <property type="evidence" value="ECO:0007669"/>
    <property type="project" value="TreeGrafter"/>
</dbReference>
<dbReference type="Proteomes" id="UP000277204">
    <property type="component" value="Unassembled WGS sequence"/>
</dbReference>
<feature type="transmembrane region" description="Helical" evidence="6">
    <location>
        <begin position="271"/>
        <end position="292"/>
    </location>
</feature>
<evidence type="ECO:0000256" key="6">
    <source>
        <dbReference type="SAM" id="Phobius"/>
    </source>
</evidence>
<keyword evidence="8" id="KW-1185">Reference proteome</keyword>
<dbReference type="InterPro" id="IPR028823">
    <property type="entry name" value="NALCN"/>
</dbReference>
<protein>
    <submittedName>
        <fullName evidence="7">Uncharacterized protein</fullName>
    </submittedName>
</protein>
<name>A0A183LZC5_9TREM</name>
<dbReference type="GO" id="GO:0032224">
    <property type="term" value="P:positive regulation of synaptic transmission, cholinergic"/>
    <property type="evidence" value="ECO:0007669"/>
    <property type="project" value="TreeGrafter"/>
</dbReference>
<evidence type="ECO:0000256" key="3">
    <source>
        <dbReference type="ARBA" id="ARBA00022989"/>
    </source>
</evidence>
<evidence type="ECO:0000313" key="7">
    <source>
        <dbReference type="EMBL" id="VDO84992.1"/>
    </source>
</evidence>
<dbReference type="AlphaFoldDB" id="A0A183LZC5"/>
<feature type="region of interest" description="Disordered" evidence="5">
    <location>
        <begin position="154"/>
        <end position="198"/>
    </location>
</feature>
<evidence type="ECO:0000313" key="8">
    <source>
        <dbReference type="Proteomes" id="UP000277204"/>
    </source>
</evidence>
<dbReference type="InterPro" id="IPR027359">
    <property type="entry name" value="Volt_channel_dom_sf"/>
</dbReference>
<keyword evidence="3 6" id="KW-1133">Transmembrane helix</keyword>
<evidence type="ECO:0000256" key="1">
    <source>
        <dbReference type="ARBA" id="ARBA00004141"/>
    </source>
</evidence>
<proteinExistence type="predicted"/>
<comment type="subcellular location">
    <subcellularLocation>
        <location evidence="1">Membrane</location>
        <topology evidence="1">Multi-pass membrane protein</topology>
    </subcellularLocation>
</comment>
<dbReference type="EMBL" id="UZAI01004220">
    <property type="protein sequence ID" value="VDO84992.1"/>
    <property type="molecule type" value="Genomic_DNA"/>
</dbReference>
<evidence type="ECO:0000256" key="2">
    <source>
        <dbReference type="ARBA" id="ARBA00022692"/>
    </source>
</evidence>
<gene>
    <name evidence="7" type="ORF">SMRZ_LOCUS9150</name>
</gene>
<dbReference type="Pfam" id="PF00520">
    <property type="entry name" value="Ion_trans"/>
    <property type="match status" value="1"/>
</dbReference>
<dbReference type="SUPFAM" id="SSF81324">
    <property type="entry name" value="Voltage-gated potassium channels"/>
    <property type="match status" value="1"/>
</dbReference>
<sequence>MLQLTRLVSDFLMPKIRDSFMRQFAVISALEEVEDETIEEMLTTMAKSQQTTEQNQLKLNPFCVNPSNVNPNFNNYNTLTKEALPSHTDVETLRAIKRKVHGLHGEEKFRAIIYLLNESNKTRLLTIEKTSNIGNRSLLSTQHQIRLDRRSTRNRVGNSMGTHKSFRANGEVRGGNPSIRPDRNGESQATTGNRTSHDDIKLLQQKAQLAELKRTQQEVELRENHPFFDRPLFVLGRENRFRRFCLVLVEARHKAHDSMDSTDNGNFIHKFLGLVTYLDWIAIFVTTLSCASMSLETPHFRLMNTPEVQICEYIFFVVMTLEMTLKIFANGLIFTPNALLKDFGGFLDLFIYIVSD</sequence>
<keyword evidence="2 6" id="KW-0812">Transmembrane</keyword>
<keyword evidence="4 6" id="KW-0472">Membrane</keyword>
<dbReference type="PANTHER" id="PTHR46141:SF1">
    <property type="entry name" value="SODIUM LEAK CHANNEL NALCN"/>
    <property type="match status" value="1"/>
</dbReference>
<accession>A0A183LZC5</accession>
<reference evidence="7 8" key="1">
    <citation type="submission" date="2018-11" db="EMBL/GenBank/DDBJ databases">
        <authorList>
            <consortium name="Pathogen Informatics"/>
        </authorList>
    </citation>
    <scope>NUCLEOTIDE SEQUENCE [LARGE SCALE GENOMIC DNA]</scope>
    <source>
        <strain evidence="7 8">Zambia</strain>
    </source>
</reference>
<dbReference type="Gene3D" id="1.20.120.350">
    <property type="entry name" value="Voltage-gated potassium channels. Chain C"/>
    <property type="match status" value="1"/>
</dbReference>